<gene>
    <name evidence="4" type="ordered locus">Cpin_4527</name>
</gene>
<evidence type="ECO:0000256" key="1">
    <source>
        <dbReference type="ARBA" id="ARBA00004196"/>
    </source>
</evidence>
<organism evidence="4 5">
    <name type="scientific">Chitinophaga pinensis (strain ATCC 43595 / DSM 2588 / LMG 13176 / NBRC 15968 / NCIMB 11800 / UQM 2034)</name>
    <dbReference type="NCBI Taxonomy" id="485918"/>
    <lineage>
        <taxon>Bacteria</taxon>
        <taxon>Pseudomonadati</taxon>
        <taxon>Bacteroidota</taxon>
        <taxon>Chitinophagia</taxon>
        <taxon>Chitinophagales</taxon>
        <taxon>Chitinophagaceae</taxon>
        <taxon>Chitinophaga</taxon>
    </lineage>
</organism>
<dbReference type="Pfam" id="PF07940">
    <property type="entry name" value="Hepar_II_III_C"/>
    <property type="match status" value="1"/>
</dbReference>
<dbReference type="Gene3D" id="2.70.98.70">
    <property type="match status" value="1"/>
</dbReference>
<dbReference type="InterPro" id="IPR008929">
    <property type="entry name" value="Chondroitin_lyas"/>
</dbReference>
<proteinExistence type="predicted"/>
<dbReference type="EMBL" id="CP001699">
    <property type="protein sequence ID" value="ACU61969.1"/>
    <property type="molecule type" value="Genomic_DNA"/>
</dbReference>
<dbReference type="KEGG" id="cpi:Cpin_4527"/>
<comment type="subcellular location">
    <subcellularLocation>
        <location evidence="1">Cell envelope</location>
    </subcellularLocation>
</comment>
<dbReference type="Proteomes" id="UP000002215">
    <property type="component" value="Chromosome"/>
</dbReference>
<feature type="domain" description="Heparinase II/III-like C-terminal" evidence="3">
    <location>
        <begin position="426"/>
        <end position="554"/>
    </location>
</feature>
<reference evidence="4 5" key="2">
    <citation type="journal article" date="2010" name="Stand. Genomic Sci.">
        <title>Complete genome sequence of Chitinophaga pinensis type strain (UQM 2034).</title>
        <authorList>
            <person name="Glavina Del Rio T."/>
            <person name="Abt B."/>
            <person name="Spring S."/>
            <person name="Lapidus A."/>
            <person name="Nolan M."/>
            <person name="Tice H."/>
            <person name="Copeland A."/>
            <person name="Cheng J.F."/>
            <person name="Chen F."/>
            <person name="Bruce D."/>
            <person name="Goodwin L."/>
            <person name="Pitluck S."/>
            <person name="Ivanova N."/>
            <person name="Mavromatis K."/>
            <person name="Mikhailova N."/>
            <person name="Pati A."/>
            <person name="Chen A."/>
            <person name="Palaniappan K."/>
            <person name="Land M."/>
            <person name="Hauser L."/>
            <person name="Chang Y.J."/>
            <person name="Jeffries C.D."/>
            <person name="Chain P."/>
            <person name="Saunders E."/>
            <person name="Detter J.C."/>
            <person name="Brettin T."/>
            <person name="Rohde M."/>
            <person name="Goker M."/>
            <person name="Bristow J."/>
            <person name="Eisen J.A."/>
            <person name="Markowitz V."/>
            <person name="Hugenholtz P."/>
            <person name="Kyrpides N.C."/>
            <person name="Klenk H.P."/>
            <person name="Lucas S."/>
        </authorList>
    </citation>
    <scope>NUCLEOTIDE SEQUENCE [LARGE SCALE GENOMIC DNA]</scope>
    <source>
        <strain evidence="5">ATCC 43595 / DSM 2588 / LMG 13176 / NBRC 15968 / NCIMB 11800 / UQM 2034</strain>
    </source>
</reference>
<dbReference type="AlphaFoldDB" id="A0A979GWF6"/>
<name>A0A979GWF6_CHIPD</name>
<evidence type="ECO:0000259" key="3">
    <source>
        <dbReference type="Pfam" id="PF07940"/>
    </source>
</evidence>
<evidence type="ECO:0000313" key="4">
    <source>
        <dbReference type="EMBL" id="ACU61969.1"/>
    </source>
</evidence>
<keyword evidence="2" id="KW-0732">Signal</keyword>
<feature type="chain" id="PRO_5036758250" evidence="2">
    <location>
        <begin position="21"/>
        <end position="646"/>
    </location>
</feature>
<accession>A0A979GWF6</accession>
<dbReference type="Gene3D" id="1.50.10.100">
    <property type="entry name" value="Chondroitin AC/alginate lyase"/>
    <property type="match status" value="1"/>
</dbReference>
<evidence type="ECO:0000313" key="5">
    <source>
        <dbReference type="Proteomes" id="UP000002215"/>
    </source>
</evidence>
<dbReference type="RefSeq" id="WP_012792137.1">
    <property type="nucleotide sequence ID" value="NC_013132.1"/>
</dbReference>
<dbReference type="SUPFAM" id="SSF48230">
    <property type="entry name" value="Chondroitin AC/alginate lyase"/>
    <property type="match status" value="1"/>
</dbReference>
<protein>
    <submittedName>
        <fullName evidence="4">Heparinase II/III family protein</fullName>
    </submittedName>
</protein>
<feature type="signal peptide" evidence="2">
    <location>
        <begin position="1"/>
        <end position="20"/>
    </location>
</feature>
<dbReference type="OrthoDB" id="9793856at2"/>
<sequence>MKRWIVLTCMLAVCYCRLSAQHLLSGHYTQAELAAKLIPQAQWMPFPRTTDREGWEKADTAIGEAVIKKAESYMDYDWPSIPATKSLLIIRTGNRSEYQDIANKRREVLGTLLMAELYENEGRFIDPIINGVWSVCEESFWGVPAHLPGSFKGLMDVSQPFVELFSAETATLLAWVDYFLGPQLDAASPQIRKRIYYETNKRIFEPLMNKPHGWMHATANGRRPNNWNPWICSNWLNAVLLLEKDDSKRITAVDKILGVLDEFLDPYPADGGCDEGPGYWGAAAASLYDNVAMLNLATNNAFDYVYNDKKVGEMGKFIYRAQISERYFLDFADADPQPRMAAGMIYRFGKDIKDPAMMRFGAWYLKDENQAAVGGYHFFRHLFAIFMQDEFRQAEKGLALPADVWWPDLQVMVARDKEGSTNGFFVAAKGGNNDESHNHNDIGNYVVYYDGLPVLIDIGRGTYTAKTFSSKRYDIWYNRSDYHNVPSVNGYQQSAGPQFKATEVMYKRSLTSASMMMNISASYPEAAGIERWQRNIRLARGKQVYIDDVLQLKKNGIVTEHLMTCYPVEVLKPGVLVIHRKEGNVQKDFYLRYPADELEASIEKVPLLTEEDGGVKQKWGENIYRINLNGASIKAKTKLGFTIGLQ</sequence>
<dbReference type="InterPro" id="IPR012480">
    <property type="entry name" value="Hepar_II_III_C"/>
</dbReference>
<reference evidence="5" key="1">
    <citation type="submission" date="2009-08" db="EMBL/GenBank/DDBJ databases">
        <title>The complete genome of Chitinophaga pinensis DSM 2588.</title>
        <authorList>
            <consortium name="US DOE Joint Genome Institute (JGI-PGF)"/>
            <person name="Lucas S."/>
            <person name="Copeland A."/>
            <person name="Lapidus A."/>
            <person name="Glavina del Rio T."/>
            <person name="Dalin E."/>
            <person name="Tice H."/>
            <person name="Bruce D."/>
            <person name="Goodwin L."/>
            <person name="Pitluck S."/>
            <person name="Kyrpides N."/>
            <person name="Mavromatis K."/>
            <person name="Ivanova N."/>
            <person name="Mikhailova N."/>
            <person name="Sims D."/>
            <person name="Meinche L."/>
            <person name="Brettin T."/>
            <person name="Detter J.C."/>
            <person name="Han C."/>
            <person name="Larimer F."/>
            <person name="Land M."/>
            <person name="Hauser L."/>
            <person name="Markowitz V."/>
            <person name="Cheng J.-F."/>
            <person name="Hugenholtz P."/>
            <person name="Woyke T."/>
            <person name="Wu D."/>
            <person name="Spring S."/>
            <person name="Klenk H.-P."/>
            <person name="Eisen J.A."/>
        </authorList>
    </citation>
    <scope>NUCLEOTIDE SEQUENCE [LARGE SCALE GENOMIC DNA]</scope>
    <source>
        <strain evidence="5">ATCC 43595 / DSM 2588 / LMG 13176 / NBRC 15968 / NCIMB 11800 / UQM 2034</strain>
    </source>
</reference>
<evidence type="ECO:0000256" key="2">
    <source>
        <dbReference type="SAM" id="SignalP"/>
    </source>
</evidence>